<dbReference type="Gene3D" id="1.20.120.1900">
    <property type="entry name" value="Gamma-tubulin complex, C-terminal domain"/>
    <property type="match status" value="1"/>
</dbReference>
<dbReference type="Proteomes" id="UP000011115">
    <property type="component" value="Unassembled WGS sequence"/>
</dbReference>
<evidence type="ECO:0000313" key="1">
    <source>
        <dbReference type="EnsemblPlants" id="PGSC0003DMT400081380"/>
    </source>
</evidence>
<accession>M1D4N4</accession>
<reference evidence="1" key="2">
    <citation type="submission" date="2015-06" db="UniProtKB">
        <authorList>
            <consortium name="EnsemblPlants"/>
        </authorList>
    </citation>
    <scope>IDENTIFICATION</scope>
    <source>
        <strain evidence="1">DM1-3 516 R44</strain>
    </source>
</reference>
<sequence>MTSQEFNKKSNSLYTILRSSRLAGSQRAPFLRQFLLRLNFNSFFEATARGVLNVVNPRPSVSVLQ</sequence>
<reference evidence="2" key="1">
    <citation type="journal article" date="2011" name="Nature">
        <title>Genome sequence and analysis of the tuber crop potato.</title>
        <authorList>
            <consortium name="The Potato Genome Sequencing Consortium"/>
        </authorList>
    </citation>
    <scope>NUCLEOTIDE SEQUENCE [LARGE SCALE GENOMIC DNA]</scope>
    <source>
        <strain evidence="2">cv. DM1-3 516 R44</strain>
    </source>
</reference>
<evidence type="ECO:0000313" key="2">
    <source>
        <dbReference type="Proteomes" id="UP000011115"/>
    </source>
</evidence>
<organism evidence="1 2">
    <name type="scientific">Solanum tuberosum</name>
    <name type="common">Potato</name>
    <dbReference type="NCBI Taxonomy" id="4113"/>
    <lineage>
        <taxon>Eukaryota</taxon>
        <taxon>Viridiplantae</taxon>
        <taxon>Streptophyta</taxon>
        <taxon>Embryophyta</taxon>
        <taxon>Tracheophyta</taxon>
        <taxon>Spermatophyta</taxon>
        <taxon>Magnoliopsida</taxon>
        <taxon>eudicotyledons</taxon>
        <taxon>Gunneridae</taxon>
        <taxon>Pentapetalae</taxon>
        <taxon>asterids</taxon>
        <taxon>lamiids</taxon>
        <taxon>Solanales</taxon>
        <taxon>Solanaceae</taxon>
        <taxon>Solanoideae</taxon>
        <taxon>Solaneae</taxon>
        <taxon>Solanum</taxon>
    </lineage>
</organism>
<dbReference type="Gramene" id="PGSC0003DMT400081380">
    <property type="protein sequence ID" value="PGSC0003DMT400081380"/>
    <property type="gene ID" value="PGSC0003DMG400031813"/>
</dbReference>
<dbReference type="HOGENOM" id="CLU_2854135_0_0_1"/>
<protein>
    <submittedName>
        <fullName evidence="1">Gamma-tubulin complex component</fullName>
    </submittedName>
</protein>
<name>M1D4N4_SOLTU</name>
<dbReference type="AlphaFoldDB" id="M1D4N4"/>
<proteinExistence type="predicted"/>
<dbReference type="ExpressionAtlas" id="M1D4N4">
    <property type="expression patterns" value="baseline"/>
</dbReference>
<dbReference type="InterPro" id="IPR042241">
    <property type="entry name" value="GCP_C_sf"/>
</dbReference>
<keyword evidence="2" id="KW-1185">Reference proteome</keyword>
<dbReference type="EnsemblPlants" id="PGSC0003DMT400081380">
    <property type="protein sequence ID" value="PGSC0003DMT400081380"/>
    <property type="gene ID" value="PGSC0003DMG400031813"/>
</dbReference>